<dbReference type="EMBL" id="CP000514">
    <property type="protein sequence ID" value="ABM17966.1"/>
    <property type="molecule type" value="Genomic_DNA"/>
</dbReference>
<dbReference type="HOGENOM" id="CLU_1904208_0_0_6"/>
<gene>
    <name evidence="2" type="ordered locus">Maqu_0870</name>
</gene>
<reference evidence="3" key="1">
    <citation type="journal article" date="2011" name="Appl. Environ. Microbiol.">
        <title>Genomic potential of Marinobacter aquaeolei, a biogeochemical 'opportunitroph'.</title>
        <authorList>
            <person name="Singer E."/>
            <person name="Webb E.A."/>
            <person name="Nelson W.C."/>
            <person name="Heidelberg J.F."/>
            <person name="Ivanova N."/>
            <person name="Pati A."/>
            <person name="Edwards K.J."/>
        </authorList>
    </citation>
    <scope>NUCLEOTIDE SEQUENCE [LARGE SCALE GENOMIC DNA]</scope>
    <source>
        <strain evidence="3">ATCC 700491 / DSM 11845 / VT8</strain>
    </source>
</reference>
<evidence type="ECO:0000313" key="2">
    <source>
        <dbReference type="EMBL" id="ABM17966.1"/>
    </source>
</evidence>
<keyword evidence="1" id="KW-0732">Signal</keyword>
<feature type="chain" id="PRO_5002638141" evidence="1">
    <location>
        <begin position="31"/>
        <end position="133"/>
    </location>
</feature>
<feature type="signal peptide" evidence="1">
    <location>
        <begin position="1"/>
        <end position="30"/>
    </location>
</feature>
<dbReference type="Proteomes" id="UP000000998">
    <property type="component" value="Chromosome"/>
</dbReference>
<organism evidence="2 3">
    <name type="scientific">Marinobacter nauticus (strain ATCC 700491 / DSM 11845 / VT8)</name>
    <name type="common">Marinobacter aquaeolei</name>
    <dbReference type="NCBI Taxonomy" id="351348"/>
    <lineage>
        <taxon>Bacteria</taxon>
        <taxon>Pseudomonadati</taxon>
        <taxon>Pseudomonadota</taxon>
        <taxon>Gammaproteobacteria</taxon>
        <taxon>Pseudomonadales</taxon>
        <taxon>Marinobacteraceae</taxon>
        <taxon>Marinobacter</taxon>
    </lineage>
</organism>
<dbReference type="AlphaFoldDB" id="A1TYZ7"/>
<proteinExistence type="predicted"/>
<evidence type="ECO:0000313" key="3">
    <source>
        <dbReference type="Proteomes" id="UP000000998"/>
    </source>
</evidence>
<dbReference type="STRING" id="351348.Maqu_0870"/>
<dbReference type="KEGG" id="maq:Maqu_0870"/>
<name>A1TYZ7_MARN8</name>
<accession>A1TYZ7</accession>
<evidence type="ECO:0000256" key="1">
    <source>
        <dbReference type="SAM" id="SignalP"/>
    </source>
</evidence>
<protein>
    <submittedName>
        <fullName evidence="2">Uncharacterized protein</fullName>
    </submittedName>
</protein>
<sequence length="133" mass="14702" precursor="true">MWISIFGGFMTIKAFLTMLLLFLLLPSAHAQETYYVVGDANPEAEILEAYRALPAATASGQIVEVRVLTCETCKADIYIPNANGVQLFKGERQLSTSEAIDIAKNHYADVLVGDDGQRVQAVYYWIPEVEGEL</sequence>